<dbReference type="EMBL" id="JFFI01001458">
    <property type="protein sequence ID" value="KXH59785.1"/>
    <property type="molecule type" value="Genomic_DNA"/>
</dbReference>
<evidence type="ECO:0000313" key="3">
    <source>
        <dbReference type="Proteomes" id="UP000070121"/>
    </source>
</evidence>
<protein>
    <recommendedName>
        <fullName evidence="4">Secreted protein</fullName>
    </recommendedName>
</protein>
<evidence type="ECO:0008006" key="4">
    <source>
        <dbReference type="Google" id="ProtNLM"/>
    </source>
</evidence>
<comment type="caution">
    <text evidence="2">The sequence shown here is derived from an EMBL/GenBank/DDBJ whole genome shotgun (WGS) entry which is preliminary data.</text>
</comment>
<evidence type="ECO:0000256" key="1">
    <source>
        <dbReference type="SAM" id="SignalP"/>
    </source>
</evidence>
<sequence length="148" mass="16267">MLLILLVASSVLFLNPKKSVTATVTSLQRRPTMTTDLGLSVVSRMSCRIQTPRRSTQPPYDDDTLDARRILTGKPHPQKSHLPLVSLSGLGLRLGLHLGQWELYWLHLRASTLPWSALVGRHKLGALASDDHHACFCCGVCLYTNGAA</sequence>
<reference evidence="2 3" key="1">
    <citation type="submission" date="2014-02" db="EMBL/GenBank/DDBJ databases">
        <title>The genome sequence of Colletotrichum salicis CBS 607.94.</title>
        <authorList>
            <person name="Baroncelli R."/>
            <person name="Thon M.R."/>
        </authorList>
    </citation>
    <scope>NUCLEOTIDE SEQUENCE [LARGE SCALE GENOMIC DNA]</scope>
    <source>
        <strain evidence="2 3">CBS 607.94</strain>
    </source>
</reference>
<feature type="chain" id="PRO_5007804812" description="Secreted protein" evidence="1">
    <location>
        <begin position="23"/>
        <end position="148"/>
    </location>
</feature>
<organism evidence="2 3">
    <name type="scientific">Colletotrichum salicis</name>
    <dbReference type="NCBI Taxonomy" id="1209931"/>
    <lineage>
        <taxon>Eukaryota</taxon>
        <taxon>Fungi</taxon>
        <taxon>Dikarya</taxon>
        <taxon>Ascomycota</taxon>
        <taxon>Pezizomycotina</taxon>
        <taxon>Sordariomycetes</taxon>
        <taxon>Hypocreomycetidae</taxon>
        <taxon>Glomerellales</taxon>
        <taxon>Glomerellaceae</taxon>
        <taxon>Colletotrichum</taxon>
        <taxon>Colletotrichum acutatum species complex</taxon>
    </lineage>
</organism>
<dbReference type="AlphaFoldDB" id="A0A135UHB9"/>
<keyword evidence="1" id="KW-0732">Signal</keyword>
<gene>
    <name evidence="2" type="ORF">CSAL01_07304</name>
</gene>
<proteinExistence type="predicted"/>
<feature type="signal peptide" evidence="1">
    <location>
        <begin position="1"/>
        <end position="22"/>
    </location>
</feature>
<keyword evidence="3" id="KW-1185">Reference proteome</keyword>
<dbReference type="Proteomes" id="UP000070121">
    <property type="component" value="Unassembled WGS sequence"/>
</dbReference>
<evidence type="ECO:0000313" key="2">
    <source>
        <dbReference type="EMBL" id="KXH59785.1"/>
    </source>
</evidence>
<accession>A0A135UHB9</accession>
<name>A0A135UHB9_9PEZI</name>